<feature type="region of interest" description="Disordered" evidence="2">
    <location>
        <begin position="58"/>
        <end position="79"/>
    </location>
</feature>
<feature type="region of interest" description="Disordered" evidence="2">
    <location>
        <begin position="1"/>
        <end position="39"/>
    </location>
</feature>
<keyword evidence="4" id="KW-1185">Reference proteome</keyword>
<proteinExistence type="predicted"/>
<sequence>MVPDASPDTSSISTSYRSASTFPPLQPSRSQAPLLHSPYGRLSDDGFAHPFLRAGTPTTAREEDVSGVSSNTTDPATPRALLERSLSNDRTATPVGLQVTTLAFLAANVAELSATVASLADSVNGMRAAVEPKTLPFLNSPIGSLGLLTTMVTDALAETRQMNEANTAGVASLSAMLTSLLARVTTVSTGMESMRTMQQHTHEVQSTAFGLFQKMMEELKNASTAESASLASLASLTTTLDEMRAEQSSRLTAQVDTLPCLLPTLNDILNDTKHTVNTFRVVEGLREDHNTTAQVLQEIIEQTKPVASLAADIEIVRLHLEKRAAASQTSTPPLSGDELSPEHAGTTVDSSEIASLTSALDTMRSQLENAQAEAAEREMILIKEKDKLIAVLANERQDRSGVEANLRHTITELGQERDGEYTTAAAERAARAQAEADKTEAQRKLSEWMAGHPAPFDTPQPTMDAPQIVADKITVDKTQSAVHKPRPVVDKPRPLSAAATSSTGSAAPFVSTEPSLQPSLHSNKSREWHNAPFPPLPQFPNYRLPRSGSGGRPVKPRDGYTGRSGGGYLSGWKSGGNRSNYRENAHRAKSRESDYDVDPREISKGTNPRDARAGGYRANKHGNGW</sequence>
<dbReference type="GeneID" id="85495853"/>
<evidence type="ECO:0000313" key="3">
    <source>
        <dbReference type="EMBL" id="BEI91983.1"/>
    </source>
</evidence>
<organism evidence="3 4">
    <name type="scientific">Cutaneotrichosporon cavernicola</name>
    <dbReference type="NCBI Taxonomy" id="279322"/>
    <lineage>
        <taxon>Eukaryota</taxon>
        <taxon>Fungi</taxon>
        <taxon>Dikarya</taxon>
        <taxon>Basidiomycota</taxon>
        <taxon>Agaricomycotina</taxon>
        <taxon>Tremellomycetes</taxon>
        <taxon>Trichosporonales</taxon>
        <taxon>Trichosporonaceae</taxon>
        <taxon>Cutaneotrichosporon</taxon>
    </lineage>
</organism>
<feature type="region of interest" description="Disordered" evidence="2">
    <location>
        <begin position="477"/>
        <end position="625"/>
    </location>
</feature>
<dbReference type="RefSeq" id="XP_060457248.1">
    <property type="nucleotide sequence ID" value="XM_060600679.1"/>
</dbReference>
<feature type="compositionally biased region" description="Low complexity" evidence="2">
    <location>
        <begin position="1"/>
        <end position="21"/>
    </location>
</feature>
<evidence type="ECO:0000256" key="2">
    <source>
        <dbReference type="SAM" id="MobiDB-lite"/>
    </source>
</evidence>
<feature type="compositionally biased region" description="Basic and acidic residues" evidence="2">
    <location>
        <begin position="580"/>
        <end position="612"/>
    </location>
</feature>
<feature type="compositionally biased region" description="Low complexity" evidence="2">
    <location>
        <begin position="496"/>
        <end position="507"/>
    </location>
</feature>
<dbReference type="AlphaFoldDB" id="A0AA48QW37"/>
<evidence type="ECO:0000313" key="4">
    <source>
        <dbReference type="Proteomes" id="UP001233271"/>
    </source>
</evidence>
<feature type="compositionally biased region" description="Polar residues" evidence="2">
    <location>
        <begin position="512"/>
        <end position="522"/>
    </location>
</feature>
<dbReference type="EMBL" id="AP028215">
    <property type="protein sequence ID" value="BEI91983.1"/>
    <property type="molecule type" value="Genomic_DNA"/>
</dbReference>
<reference evidence="3" key="1">
    <citation type="journal article" date="2023" name="BMC Genomics">
        <title>Chromosome-level genome assemblies of Cutaneotrichosporon spp. (Trichosporonales, Basidiomycota) reveal imbalanced evolution between nucleotide sequences and chromosome synteny.</title>
        <authorList>
            <person name="Kobayashi Y."/>
            <person name="Kayamori A."/>
            <person name="Aoki K."/>
            <person name="Shiwa Y."/>
            <person name="Matsutani M."/>
            <person name="Fujita N."/>
            <person name="Sugita T."/>
            <person name="Iwasaki W."/>
            <person name="Tanaka N."/>
            <person name="Takashima M."/>
        </authorList>
    </citation>
    <scope>NUCLEOTIDE SEQUENCE</scope>
    <source>
        <strain evidence="3">HIS019</strain>
    </source>
</reference>
<gene>
    <name evidence="3" type="ORF">CcaverHIS019_0408030</name>
</gene>
<feature type="region of interest" description="Disordered" evidence="2">
    <location>
        <begin position="325"/>
        <end position="351"/>
    </location>
</feature>
<protein>
    <submittedName>
        <fullName evidence="3">Uncharacterized protein</fullName>
    </submittedName>
</protein>
<dbReference type="KEGG" id="ccac:CcaHIS019_0408030"/>
<evidence type="ECO:0000256" key="1">
    <source>
        <dbReference type="SAM" id="Coils"/>
    </source>
</evidence>
<name>A0AA48QW37_9TREE</name>
<feature type="coiled-coil region" evidence="1">
    <location>
        <begin position="353"/>
        <end position="380"/>
    </location>
</feature>
<accession>A0AA48QW37</accession>
<keyword evidence="1" id="KW-0175">Coiled coil</keyword>
<dbReference type="Proteomes" id="UP001233271">
    <property type="component" value="Chromosome 4"/>
</dbReference>